<gene>
    <name evidence="1" type="ORF">CLIB1444_11S00452</name>
</gene>
<name>A0ACA9YE84_9ASCO</name>
<protein>
    <submittedName>
        <fullName evidence="1">Carbonic anhydrase</fullName>
    </submittedName>
</protein>
<proteinExistence type="predicted"/>
<dbReference type="Proteomes" id="UP001152531">
    <property type="component" value="Unassembled WGS sequence"/>
</dbReference>
<sequence>MSLAEQFESNNKSYVSTFTKGDLALPPAKKALILVCMDARIDPAKSLGFEEGDVHVVRNAGGRAKDALRSIIISQKLLGTREIIVIHHTDCGMLTFKDEDLKSILLKDTGQQTDLQFLPFSDLHQSVKDDVEIIKSNPFVLDIPITGYIYDVKTGEINKVSSD</sequence>
<comment type="caution">
    <text evidence="1">The sequence shown here is derived from an EMBL/GenBank/DDBJ whole genome shotgun (WGS) entry which is preliminary data.</text>
</comment>
<evidence type="ECO:0000313" key="2">
    <source>
        <dbReference type="Proteomes" id="UP001152531"/>
    </source>
</evidence>
<reference evidence="1" key="1">
    <citation type="submission" date="2022-06" db="EMBL/GenBank/DDBJ databases">
        <authorList>
            <person name="Legras J.-L."/>
            <person name="Devillers H."/>
            <person name="Grondin C."/>
        </authorList>
    </citation>
    <scope>NUCLEOTIDE SEQUENCE</scope>
    <source>
        <strain evidence="1">CLIB 1444</strain>
    </source>
</reference>
<keyword evidence="2" id="KW-1185">Reference proteome</keyword>
<dbReference type="EMBL" id="CALSDN010000011">
    <property type="protein sequence ID" value="CAH6722757.1"/>
    <property type="molecule type" value="Genomic_DNA"/>
</dbReference>
<organism evidence="1 2">
    <name type="scientific">[Candida] jaroonii</name>
    <dbReference type="NCBI Taxonomy" id="467808"/>
    <lineage>
        <taxon>Eukaryota</taxon>
        <taxon>Fungi</taxon>
        <taxon>Dikarya</taxon>
        <taxon>Ascomycota</taxon>
        <taxon>Saccharomycotina</taxon>
        <taxon>Pichiomycetes</taxon>
        <taxon>Debaryomycetaceae</taxon>
        <taxon>Yamadazyma</taxon>
    </lineage>
</organism>
<accession>A0ACA9YE84</accession>
<evidence type="ECO:0000313" key="1">
    <source>
        <dbReference type="EMBL" id="CAH6722757.1"/>
    </source>
</evidence>